<dbReference type="AlphaFoldDB" id="A0AA43ZSJ1"/>
<dbReference type="GO" id="GO:0033214">
    <property type="term" value="P:siderophore-iron import into cell"/>
    <property type="evidence" value="ECO:0007669"/>
    <property type="project" value="TreeGrafter"/>
</dbReference>
<evidence type="ECO:0000256" key="3">
    <source>
        <dbReference type="ARBA" id="ARBA00022448"/>
    </source>
</evidence>
<dbReference type="GO" id="GO:0022857">
    <property type="term" value="F:transmembrane transporter activity"/>
    <property type="evidence" value="ECO:0007669"/>
    <property type="project" value="InterPro"/>
</dbReference>
<dbReference type="PANTHER" id="PTHR30472">
    <property type="entry name" value="FERRIC ENTEROBACTIN TRANSPORT SYSTEM PERMEASE PROTEIN"/>
    <property type="match status" value="1"/>
</dbReference>
<dbReference type="InterPro" id="IPR000522">
    <property type="entry name" value="ABC_transptr_permease_BtuC"/>
</dbReference>
<keyword evidence="10" id="KW-1185">Reference proteome</keyword>
<feature type="transmembrane region" description="Helical" evidence="8">
    <location>
        <begin position="265"/>
        <end position="285"/>
    </location>
</feature>
<feature type="transmembrane region" description="Helical" evidence="8">
    <location>
        <begin position="291"/>
        <end position="312"/>
    </location>
</feature>
<dbReference type="PANTHER" id="PTHR30472:SF19">
    <property type="entry name" value="PETROBACTIN IMPORT SYSTEM PERMEASE PROTEIN YCLO"/>
    <property type="match status" value="1"/>
</dbReference>
<evidence type="ECO:0000256" key="5">
    <source>
        <dbReference type="ARBA" id="ARBA00022692"/>
    </source>
</evidence>
<feature type="transmembrane region" description="Helical" evidence="8">
    <location>
        <begin position="103"/>
        <end position="124"/>
    </location>
</feature>
<evidence type="ECO:0000256" key="7">
    <source>
        <dbReference type="ARBA" id="ARBA00023136"/>
    </source>
</evidence>
<feature type="transmembrane region" description="Helical" evidence="8">
    <location>
        <begin position="130"/>
        <end position="148"/>
    </location>
</feature>
<keyword evidence="6 8" id="KW-1133">Transmembrane helix</keyword>
<feature type="transmembrane region" description="Helical" evidence="8">
    <location>
        <begin position="223"/>
        <end position="253"/>
    </location>
</feature>
<dbReference type="Proteomes" id="UP001171751">
    <property type="component" value="Unassembled WGS sequence"/>
</dbReference>
<evidence type="ECO:0000313" key="10">
    <source>
        <dbReference type="Proteomes" id="UP001171751"/>
    </source>
</evidence>
<dbReference type="EMBL" id="JAUNQW010000032">
    <property type="protein sequence ID" value="MDO5457904.1"/>
    <property type="molecule type" value="Genomic_DNA"/>
</dbReference>
<proteinExistence type="inferred from homology"/>
<keyword evidence="7 8" id="KW-0472">Membrane</keyword>
<dbReference type="Pfam" id="PF01032">
    <property type="entry name" value="FecCD"/>
    <property type="match status" value="1"/>
</dbReference>
<protein>
    <submittedName>
        <fullName evidence="9">Iron chelate uptake ABC transporter family permease subunit</fullName>
    </submittedName>
</protein>
<keyword evidence="4" id="KW-1003">Cell membrane</keyword>
<comment type="caution">
    <text evidence="9">The sequence shown here is derived from an EMBL/GenBank/DDBJ whole genome shotgun (WGS) entry which is preliminary data.</text>
</comment>
<comment type="similarity">
    <text evidence="2">Belongs to the binding-protein-dependent transport system permease family. FecCD subfamily.</text>
</comment>
<evidence type="ECO:0000256" key="6">
    <source>
        <dbReference type="ARBA" id="ARBA00022989"/>
    </source>
</evidence>
<evidence type="ECO:0000313" key="9">
    <source>
        <dbReference type="EMBL" id="MDO5457904.1"/>
    </source>
</evidence>
<gene>
    <name evidence="9" type="ORF">Q4F26_06100</name>
</gene>
<evidence type="ECO:0000256" key="4">
    <source>
        <dbReference type="ARBA" id="ARBA00022475"/>
    </source>
</evidence>
<feature type="transmembrane region" description="Helical" evidence="8">
    <location>
        <begin position="72"/>
        <end position="91"/>
    </location>
</feature>
<dbReference type="SUPFAM" id="SSF81345">
    <property type="entry name" value="ABC transporter involved in vitamin B12 uptake, BtuC"/>
    <property type="match status" value="1"/>
</dbReference>
<name>A0AA43ZSJ1_9LACT</name>
<keyword evidence="5 8" id="KW-0812">Transmembrane</keyword>
<dbReference type="InterPro" id="IPR037294">
    <property type="entry name" value="ABC_BtuC-like"/>
</dbReference>
<sequence>MTKKTQRLIWILSALSLLAGLTFLFAFTKGPINFTLDFRLPRLIAFIVVAISMSLATVTFQTLTHNNLLTPNIIGIDSIYIMFQILSIFLFSSQSLIQTNPVLHFSLNTLGVVIFSLVLFNFFFKKFPNNIPLMLLFGLVLGILVNSFNNFLQVIMNPDEYSAVLSQTLVSFSQVDSRVLTLALLSIIPIAFYLFKNRHELDVLSLGNDYAQNLGIAVQKRQLVYFSLVAVLTSIATALVGPVSFLGFLGANIAYTILEQRRHDAVFIVTSLVVFLFITFGQVIVDHLFQAEVNLGIIIEFIGGLYYLFILLKGRSRQ</sequence>
<keyword evidence="3" id="KW-0813">Transport</keyword>
<evidence type="ECO:0000256" key="8">
    <source>
        <dbReference type="SAM" id="Phobius"/>
    </source>
</evidence>
<comment type="subcellular location">
    <subcellularLocation>
        <location evidence="1">Cell membrane</location>
        <topology evidence="1">Multi-pass membrane protein</topology>
    </subcellularLocation>
</comment>
<dbReference type="GO" id="GO:0005886">
    <property type="term" value="C:plasma membrane"/>
    <property type="evidence" value="ECO:0007669"/>
    <property type="project" value="UniProtKB-SubCell"/>
</dbReference>
<reference evidence="9" key="1">
    <citation type="submission" date="2023-07" db="EMBL/GenBank/DDBJ databases">
        <title>Between Cages and Wild: Unraveling the Impact of Captivity on Animal Microbiomes and Antimicrobial Resistance.</title>
        <authorList>
            <person name="Schmartz G.P."/>
            <person name="Rehner J."/>
            <person name="Schuff M.J."/>
            <person name="Becker S.L."/>
            <person name="Kravczyk M."/>
            <person name="Gurevich A."/>
            <person name="Francke R."/>
            <person name="Mueller R."/>
            <person name="Keller V."/>
            <person name="Keller A."/>
        </authorList>
    </citation>
    <scope>NUCLEOTIDE SEQUENCE</scope>
    <source>
        <strain evidence="9">S39M_St_73</strain>
    </source>
</reference>
<feature type="transmembrane region" description="Helical" evidence="8">
    <location>
        <begin position="6"/>
        <end position="28"/>
    </location>
</feature>
<evidence type="ECO:0000256" key="1">
    <source>
        <dbReference type="ARBA" id="ARBA00004651"/>
    </source>
</evidence>
<evidence type="ECO:0000256" key="2">
    <source>
        <dbReference type="ARBA" id="ARBA00007935"/>
    </source>
</evidence>
<feature type="transmembrane region" description="Helical" evidence="8">
    <location>
        <begin position="40"/>
        <end position="60"/>
    </location>
</feature>
<organism evidence="9 10">
    <name type="scientific">Atopococcus tabaci</name>
    <dbReference type="NCBI Taxonomy" id="269774"/>
    <lineage>
        <taxon>Bacteria</taxon>
        <taxon>Bacillati</taxon>
        <taxon>Bacillota</taxon>
        <taxon>Bacilli</taxon>
        <taxon>Lactobacillales</taxon>
        <taxon>Carnobacteriaceae</taxon>
        <taxon>Atopococcus</taxon>
    </lineage>
</organism>
<dbReference type="Gene3D" id="1.10.3470.10">
    <property type="entry name" value="ABC transporter involved in vitamin B12 uptake, BtuC"/>
    <property type="match status" value="1"/>
</dbReference>
<accession>A0AA43ZSJ1</accession>